<comment type="similarity">
    <text evidence="1">Belongs to the protein disulfide isomerase family.</text>
</comment>
<dbReference type="GeneID" id="37045251"/>
<evidence type="ECO:0000313" key="8">
    <source>
        <dbReference type="Proteomes" id="UP000245768"/>
    </source>
</evidence>
<dbReference type="Gene3D" id="3.40.30.10">
    <property type="entry name" value="Glutaredoxin"/>
    <property type="match status" value="3"/>
</dbReference>
<feature type="domain" description="Thioredoxin" evidence="6">
    <location>
        <begin position="18"/>
        <end position="148"/>
    </location>
</feature>
<dbReference type="RefSeq" id="XP_025379877.1">
    <property type="nucleotide sequence ID" value="XM_025523335.1"/>
</dbReference>
<proteinExistence type="inferred from homology"/>
<keyword evidence="2 5" id="KW-0732">Signal</keyword>
<dbReference type="Pfam" id="PF00085">
    <property type="entry name" value="Thioredoxin"/>
    <property type="match status" value="2"/>
</dbReference>
<feature type="compositionally biased region" description="Low complexity" evidence="3">
    <location>
        <begin position="191"/>
        <end position="205"/>
    </location>
</feature>
<reference evidence="7 8" key="1">
    <citation type="journal article" date="2018" name="Mol. Biol. Evol.">
        <title>Broad Genomic Sampling Reveals a Smut Pathogenic Ancestry of the Fungal Clade Ustilaginomycotina.</title>
        <authorList>
            <person name="Kijpornyongpan T."/>
            <person name="Mondo S.J."/>
            <person name="Barry K."/>
            <person name="Sandor L."/>
            <person name="Lee J."/>
            <person name="Lipzen A."/>
            <person name="Pangilinan J."/>
            <person name="LaButti K."/>
            <person name="Hainaut M."/>
            <person name="Henrissat B."/>
            <person name="Grigoriev I.V."/>
            <person name="Spatafora J.W."/>
            <person name="Aime M.C."/>
        </authorList>
    </citation>
    <scope>NUCLEOTIDE SEQUENCE [LARGE SCALE GENOMIC DNA]</scope>
    <source>
        <strain evidence="7 8">MCA 4198</strain>
    </source>
</reference>
<evidence type="ECO:0000259" key="6">
    <source>
        <dbReference type="PROSITE" id="PS51352"/>
    </source>
</evidence>
<keyword evidence="4" id="KW-1133">Transmembrane helix</keyword>
<feature type="chain" id="PRO_5016241688" evidence="5">
    <location>
        <begin position="24"/>
        <end position="715"/>
    </location>
</feature>
<organism evidence="7 8">
    <name type="scientific">Acaromyces ingoldii</name>
    <dbReference type="NCBI Taxonomy" id="215250"/>
    <lineage>
        <taxon>Eukaryota</taxon>
        <taxon>Fungi</taxon>
        <taxon>Dikarya</taxon>
        <taxon>Basidiomycota</taxon>
        <taxon>Ustilaginomycotina</taxon>
        <taxon>Exobasidiomycetes</taxon>
        <taxon>Exobasidiales</taxon>
        <taxon>Cryptobasidiaceae</taxon>
        <taxon>Acaromyces</taxon>
    </lineage>
</organism>
<dbReference type="EMBL" id="KZ819634">
    <property type="protein sequence ID" value="PWN92679.1"/>
    <property type="molecule type" value="Genomic_DNA"/>
</dbReference>
<feature type="compositionally biased region" description="Pro residues" evidence="3">
    <location>
        <begin position="213"/>
        <end position="227"/>
    </location>
</feature>
<dbReference type="OrthoDB" id="72053at2759"/>
<dbReference type="PROSITE" id="PS51352">
    <property type="entry name" value="THIOREDOXIN_2"/>
    <property type="match status" value="2"/>
</dbReference>
<evidence type="ECO:0000256" key="3">
    <source>
        <dbReference type="SAM" id="MobiDB-lite"/>
    </source>
</evidence>
<accession>A0A316YTR8</accession>
<keyword evidence="4" id="KW-0472">Membrane</keyword>
<keyword evidence="4" id="KW-0812">Transmembrane</keyword>
<dbReference type="SUPFAM" id="SSF52833">
    <property type="entry name" value="Thioredoxin-like"/>
    <property type="match status" value="2"/>
</dbReference>
<dbReference type="PROSITE" id="PS00194">
    <property type="entry name" value="THIOREDOXIN_1"/>
    <property type="match status" value="2"/>
</dbReference>
<feature type="signal peptide" evidence="5">
    <location>
        <begin position="1"/>
        <end position="23"/>
    </location>
</feature>
<feature type="region of interest" description="Disordered" evidence="3">
    <location>
        <begin position="153"/>
        <end position="251"/>
    </location>
</feature>
<sequence length="715" mass="77407">MKPSLLLVSALAAALSGGSSVGAAPSTNKPTATREGLLQLTTANWTTEIAHGAWLIEFFSPYCGHCKEFFPVWDELVTNKEYQRSSYPDAPFTLAQVDCISQNDLCVQEQVPHFPRLTLYRDGKQVHAEYQGVREYTALSAYVDKEAEEYRVARGVSNEPHPIVEAPKVDAAKGDDAKAKGDEGNKDKQVDPAAAAAPAAPPAVDQKPKDEQPPPPPPPPEPLPQGPNPLGKVISYGSPDGPIKDPASLEHMLSKDGGDGACFVKFFAPWCPHCKAMANAFREVAEALKGRVNAIEVDCERNKAVCAKYGIQSFPTLRMYNEGEATEYQGGRGFSAMRTWALKAGSASGVRQISAQELGGIGNNDDVLFLYLHQAGTPEREIDAVTKASRILLTTPVHVYRSSDEELITRYKSRLSRGSASGSQASAGSLSGLLAFKDHDLNRPTAVYFPSALSPQLTAPSAAADVAEWLDKERYATVSEVTGNSFNDIINNKQGAPVVLAALSDVHHSGSVLSTGTGASLRDEELEAMRELAKGWRERGGGGAEGTAAEATRQRQERVLFAWIDADRWASAIAKYYHVKPKHLPKLLLADGARLEYYDLPSRFVSPFQKQKQQQQRPGGKAGTAAAKKSWIDKAEIYEALDLIWQGKGAKPKSSRTTLDRGIQGANGAFESLFHHSFLSFVFLVGLVAAVVAYLRSRADQRGIHSARLPIGKVD</sequence>
<feature type="compositionally biased region" description="Basic and acidic residues" evidence="3">
    <location>
        <begin position="167"/>
        <end position="190"/>
    </location>
</feature>
<name>A0A316YTR8_9BASI</name>
<dbReference type="AlphaFoldDB" id="A0A316YTR8"/>
<dbReference type="PANTHER" id="PTHR45672">
    <property type="entry name" value="PROTEIN DISULFIDE-ISOMERASE C17H9.14C-RELATED"/>
    <property type="match status" value="1"/>
</dbReference>
<dbReference type="GO" id="GO:0003756">
    <property type="term" value="F:protein disulfide isomerase activity"/>
    <property type="evidence" value="ECO:0007669"/>
    <property type="project" value="TreeGrafter"/>
</dbReference>
<dbReference type="GO" id="GO:0005783">
    <property type="term" value="C:endoplasmic reticulum"/>
    <property type="evidence" value="ECO:0007669"/>
    <property type="project" value="TreeGrafter"/>
</dbReference>
<dbReference type="InterPro" id="IPR017937">
    <property type="entry name" value="Thioredoxin_CS"/>
</dbReference>
<dbReference type="PANTHER" id="PTHR45672:SF3">
    <property type="entry name" value="THIOREDOXIN DOMAIN-CONTAINING PROTEIN 5"/>
    <property type="match status" value="1"/>
</dbReference>
<evidence type="ECO:0000256" key="1">
    <source>
        <dbReference type="ARBA" id="ARBA00006347"/>
    </source>
</evidence>
<feature type="transmembrane region" description="Helical" evidence="4">
    <location>
        <begin position="673"/>
        <end position="695"/>
    </location>
</feature>
<gene>
    <name evidence="7" type="ORF">FA10DRAFT_276719</name>
</gene>
<dbReference type="GO" id="GO:0006457">
    <property type="term" value="P:protein folding"/>
    <property type="evidence" value="ECO:0007669"/>
    <property type="project" value="TreeGrafter"/>
</dbReference>
<dbReference type="Proteomes" id="UP000245768">
    <property type="component" value="Unassembled WGS sequence"/>
</dbReference>
<protein>
    <submittedName>
        <fullName evidence="7">Thioredoxin-like protein</fullName>
    </submittedName>
</protein>
<feature type="domain" description="Thioredoxin" evidence="6">
    <location>
        <begin position="212"/>
        <end position="347"/>
    </location>
</feature>
<dbReference type="InterPro" id="IPR036249">
    <property type="entry name" value="Thioredoxin-like_sf"/>
</dbReference>
<evidence type="ECO:0000256" key="2">
    <source>
        <dbReference type="ARBA" id="ARBA00022729"/>
    </source>
</evidence>
<evidence type="ECO:0000256" key="5">
    <source>
        <dbReference type="SAM" id="SignalP"/>
    </source>
</evidence>
<dbReference type="InParanoid" id="A0A316YTR8"/>
<dbReference type="STRING" id="215250.A0A316YTR8"/>
<dbReference type="CDD" id="cd02961">
    <property type="entry name" value="PDI_a_family"/>
    <property type="match status" value="1"/>
</dbReference>
<dbReference type="InterPro" id="IPR013766">
    <property type="entry name" value="Thioredoxin_domain"/>
</dbReference>
<keyword evidence="8" id="KW-1185">Reference proteome</keyword>
<evidence type="ECO:0000256" key="4">
    <source>
        <dbReference type="SAM" id="Phobius"/>
    </source>
</evidence>
<dbReference type="FunCoup" id="A0A316YTR8">
    <property type="interactions" value="227"/>
</dbReference>
<dbReference type="InterPro" id="IPR051063">
    <property type="entry name" value="PDI"/>
</dbReference>
<evidence type="ECO:0000313" key="7">
    <source>
        <dbReference type="EMBL" id="PWN92679.1"/>
    </source>
</evidence>